<evidence type="ECO:0000313" key="3">
    <source>
        <dbReference type="Proteomes" id="UP000037084"/>
    </source>
</evidence>
<dbReference type="Proteomes" id="UP000037084">
    <property type="component" value="Unassembled WGS sequence"/>
</dbReference>
<feature type="non-terminal residue" evidence="2">
    <location>
        <position position="164"/>
    </location>
</feature>
<comment type="caution">
    <text evidence="2">The sequence shown here is derived from an EMBL/GenBank/DDBJ whole genome shotgun (WGS) entry which is preliminary data.</text>
</comment>
<feature type="compositionally biased region" description="Low complexity" evidence="1">
    <location>
        <begin position="1"/>
        <end position="33"/>
    </location>
</feature>
<gene>
    <name evidence="2" type="ORF">ADK75_04225</name>
</gene>
<evidence type="ECO:0000313" key="2">
    <source>
        <dbReference type="EMBL" id="KOG57411.1"/>
    </source>
</evidence>
<dbReference type="EMBL" id="LGUV01000012">
    <property type="protein sequence ID" value="KOG57411.1"/>
    <property type="molecule type" value="Genomic_DNA"/>
</dbReference>
<dbReference type="PATRIC" id="fig|1961.12.peg.902"/>
<sequence>MSTDPQADTAAAEDPAAPEADPSAAAEASPEPEPAAEAEPEAAAGPGPDADPAAGSGDGDAADSAAAGGGGDTAEPAAEAPAAPALSEAQAELAAQKIERERIARRKAEREAPVEAGAKLSGTAADLLAAVRAVESGAKPSAVYFDEAPAAPRRAPAPAAAPPA</sequence>
<proteinExistence type="predicted"/>
<organism evidence="2 3">
    <name type="scientific">Streptomyces virginiae</name>
    <name type="common">Streptomyces cinnamonensis</name>
    <dbReference type="NCBI Taxonomy" id="1961"/>
    <lineage>
        <taxon>Bacteria</taxon>
        <taxon>Bacillati</taxon>
        <taxon>Actinomycetota</taxon>
        <taxon>Actinomycetes</taxon>
        <taxon>Kitasatosporales</taxon>
        <taxon>Streptomycetaceae</taxon>
        <taxon>Streptomyces</taxon>
    </lineage>
</organism>
<feature type="compositionally biased region" description="Low complexity" evidence="1">
    <location>
        <begin position="73"/>
        <end position="91"/>
    </location>
</feature>
<protein>
    <recommendedName>
        <fullName evidence="4">DNA helicase RecD</fullName>
    </recommendedName>
</protein>
<feature type="compositionally biased region" description="Low complexity" evidence="1">
    <location>
        <begin position="41"/>
        <end position="55"/>
    </location>
</feature>
<reference evidence="3" key="1">
    <citation type="submission" date="2015-07" db="EMBL/GenBank/DDBJ databases">
        <authorList>
            <consortium name="Consortium for Microbial Forensics and Genomics (microFORGE)"/>
            <person name="Knight B.M."/>
            <person name="Roberts D.P."/>
            <person name="Lin D."/>
            <person name="Hari K."/>
            <person name="Fletcher J."/>
            <person name="Melcher U."/>
            <person name="Blagden T."/>
            <person name="Winegar R.A."/>
        </authorList>
    </citation>
    <scope>NUCLEOTIDE SEQUENCE [LARGE SCALE GENOMIC DNA]</scope>
    <source>
        <strain evidence="3">NRRL B-1447</strain>
    </source>
</reference>
<feature type="region of interest" description="Disordered" evidence="1">
    <location>
        <begin position="1"/>
        <end position="91"/>
    </location>
</feature>
<dbReference type="AlphaFoldDB" id="A0A0L8N411"/>
<accession>A0A0L8N411</accession>
<name>A0A0L8N411_STRVG</name>
<evidence type="ECO:0008006" key="4">
    <source>
        <dbReference type="Google" id="ProtNLM"/>
    </source>
</evidence>
<evidence type="ECO:0000256" key="1">
    <source>
        <dbReference type="SAM" id="MobiDB-lite"/>
    </source>
</evidence>